<accession>T1I128</accession>
<dbReference type="Pfam" id="PF14469">
    <property type="entry name" value="AKAP28"/>
    <property type="match status" value="1"/>
</dbReference>
<dbReference type="InterPro" id="IPR025663">
    <property type="entry name" value="AKAP_28"/>
</dbReference>
<dbReference type="InterPro" id="IPR053084">
    <property type="entry name" value="AKAP"/>
</dbReference>
<dbReference type="EMBL" id="ACPB03013325">
    <property type="status" value="NOT_ANNOTATED_CDS"/>
    <property type="molecule type" value="Genomic_DNA"/>
</dbReference>
<dbReference type="GO" id="GO:0034237">
    <property type="term" value="F:protein kinase A regulatory subunit binding"/>
    <property type="evidence" value="ECO:0007669"/>
    <property type="project" value="TreeGrafter"/>
</dbReference>
<dbReference type="PANTHER" id="PTHR35075">
    <property type="entry name" value="A-KINASE ANCHOR PROTEIN 14"/>
    <property type="match status" value="1"/>
</dbReference>
<dbReference type="EnsemblMetazoa" id="RPRC009998-RA">
    <property type="protein sequence ID" value="RPRC009998-PA"/>
    <property type="gene ID" value="RPRC009998"/>
</dbReference>
<keyword evidence="2" id="KW-1185">Reference proteome</keyword>
<dbReference type="Proteomes" id="UP000015103">
    <property type="component" value="Unassembled WGS sequence"/>
</dbReference>
<evidence type="ECO:0000313" key="1">
    <source>
        <dbReference type="EnsemblMetazoa" id="RPRC009998-PA"/>
    </source>
</evidence>
<dbReference type="HOGENOM" id="CLU_1367732_0_0_1"/>
<proteinExistence type="predicted"/>
<dbReference type="VEuPathDB" id="VectorBase:RPRC009998"/>
<protein>
    <submittedName>
        <fullName evidence="1">Uncharacterized protein</fullName>
    </submittedName>
</protein>
<dbReference type="GO" id="GO:0005952">
    <property type="term" value="C:cAMP-dependent protein kinase complex"/>
    <property type="evidence" value="ECO:0007669"/>
    <property type="project" value="TreeGrafter"/>
</dbReference>
<dbReference type="EMBL" id="ACPB03013326">
    <property type="status" value="NOT_ANNOTATED_CDS"/>
    <property type="molecule type" value="Genomic_DNA"/>
</dbReference>
<reference evidence="1" key="1">
    <citation type="submission" date="2015-05" db="UniProtKB">
        <authorList>
            <consortium name="EnsemblMetazoa"/>
        </authorList>
    </citation>
    <scope>IDENTIFICATION</scope>
</reference>
<dbReference type="GeneID" id="141461191"/>
<organism evidence="1 2">
    <name type="scientific">Rhodnius prolixus</name>
    <name type="common">Triatomid bug</name>
    <dbReference type="NCBI Taxonomy" id="13249"/>
    <lineage>
        <taxon>Eukaryota</taxon>
        <taxon>Metazoa</taxon>
        <taxon>Ecdysozoa</taxon>
        <taxon>Arthropoda</taxon>
        <taxon>Hexapoda</taxon>
        <taxon>Insecta</taxon>
        <taxon>Pterygota</taxon>
        <taxon>Neoptera</taxon>
        <taxon>Paraneoptera</taxon>
        <taxon>Hemiptera</taxon>
        <taxon>Heteroptera</taxon>
        <taxon>Panheteroptera</taxon>
        <taxon>Cimicomorpha</taxon>
        <taxon>Reduviidae</taxon>
        <taxon>Triatominae</taxon>
        <taxon>Rhodnius</taxon>
    </lineage>
</organism>
<evidence type="ECO:0000313" key="2">
    <source>
        <dbReference type="Proteomes" id="UP000015103"/>
    </source>
</evidence>
<dbReference type="RefSeq" id="XP_073998090.1">
    <property type="nucleotide sequence ID" value="XM_074141989.1"/>
</dbReference>
<dbReference type="InParanoid" id="T1I128"/>
<dbReference type="PANTHER" id="PTHR35075:SF1">
    <property type="entry name" value="A-KINASE ANCHOR PROTEIN 14"/>
    <property type="match status" value="1"/>
</dbReference>
<name>T1I128_RHOPR</name>
<dbReference type="AlphaFoldDB" id="T1I128"/>
<sequence>MDSDSEGSISFNLLDKGLEDILSGHKSKELNVLYIYGDHNEVALRVFNEILDAAKIQIETIHPGFKVKLPQRVNWPKICDFDVFMGQACIERYLSLLRWSPKWTNGISLYEIRERGFSTFYIYEVTWGVLRKNAPVNQYCLFTYFMFELCHIFPPWARVMVRIFVEGVDRIFRPYDAKLSEYFIISQIQNKYIYNELWLE</sequence>